<keyword evidence="2" id="KW-1185">Reference proteome</keyword>
<dbReference type="Proteomes" id="UP000549394">
    <property type="component" value="Unassembled WGS sequence"/>
</dbReference>
<accession>A0A7I8W9M6</accession>
<sequence>MLKFAKIKSVKGKANNVTSDLGSSGSSSIDSGSFLPSATALIDRDIEETECKPKLSTQDRKTALKYSYLSNEKVRLLELVDYMHPDQIRDTLLQRLRNCDAKSVIALSTLFPRQTYKPLQRMHCVRCHRIFGPDDYNSDCQFRHPNSHVEKLFDKKNGAVFLCKLCNRTFELEKMKAYDERVNSYLGGYCFKGQHTSDPDQVDYGGPIKDCQESGCIQFFV</sequence>
<dbReference type="AlphaFoldDB" id="A0A7I8W9M6"/>
<evidence type="ECO:0000313" key="2">
    <source>
        <dbReference type="Proteomes" id="UP000549394"/>
    </source>
</evidence>
<name>A0A7I8W9M6_9ANNE</name>
<dbReference type="EMBL" id="CAJFCJ010000023">
    <property type="protein sequence ID" value="CAD5124816.1"/>
    <property type="molecule type" value="Genomic_DNA"/>
</dbReference>
<organism evidence="1 2">
    <name type="scientific">Dimorphilus gyrociliatus</name>
    <dbReference type="NCBI Taxonomy" id="2664684"/>
    <lineage>
        <taxon>Eukaryota</taxon>
        <taxon>Metazoa</taxon>
        <taxon>Spiralia</taxon>
        <taxon>Lophotrochozoa</taxon>
        <taxon>Annelida</taxon>
        <taxon>Polychaeta</taxon>
        <taxon>Polychaeta incertae sedis</taxon>
        <taxon>Dinophilidae</taxon>
        <taxon>Dimorphilus</taxon>
    </lineage>
</organism>
<proteinExistence type="predicted"/>
<comment type="caution">
    <text evidence="1">The sequence shown here is derived from an EMBL/GenBank/DDBJ whole genome shotgun (WGS) entry which is preliminary data.</text>
</comment>
<reference evidence="1 2" key="1">
    <citation type="submission" date="2020-08" db="EMBL/GenBank/DDBJ databases">
        <authorList>
            <person name="Hejnol A."/>
        </authorList>
    </citation>
    <scope>NUCLEOTIDE SEQUENCE [LARGE SCALE GENOMIC DNA]</scope>
</reference>
<evidence type="ECO:0000313" key="1">
    <source>
        <dbReference type="EMBL" id="CAD5124816.1"/>
    </source>
</evidence>
<protein>
    <submittedName>
        <fullName evidence="1">DgyrCDS13078</fullName>
    </submittedName>
</protein>
<gene>
    <name evidence="1" type="ORF">DGYR_LOCUS12299</name>
</gene>
<dbReference type="OrthoDB" id="10071807at2759"/>